<dbReference type="SMART" id="SM00710">
    <property type="entry name" value="PbH1"/>
    <property type="match status" value="4"/>
</dbReference>
<evidence type="ECO:0000256" key="2">
    <source>
        <dbReference type="ARBA" id="ARBA00022801"/>
    </source>
</evidence>
<dbReference type="EMBL" id="JBJKBG010000001">
    <property type="protein sequence ID" value="KAL3755718.1"/>
    <property type="molecule type" value="Genomic_DNA"/>
</dbReference>
<dbReference type="Proteomes" id="UP001634007">
    <property type="component" value="Unassembled WGS sequence"/>
</dbReference>
<dbReference type="SUPFAM" id="SSF51126">
    <property type="entry name" value="Pectin lyase-like"/>
    <property type="match status" value="1"/>
</dbReference>
<dbReference type="AlphaFoldDB" id="A0ABD3LVB2"/>
<keyword evidence="2 4" id="KW-0378">Hydrolase</keyword>
<dbReference type="PANTHER" id="PTHR31339">
    <property type="entry name" value="PECTIN LYASE-RELATED"/>
    <property type="match status" value="1"/>
</dbReference>
<dbReference type="Pfam" id="PF00295">
    <property type="entry name" value="Glyco_hydro_28"/>
    <property type="match status" value="1"/>
</dbReference>
<reference evidence="6 7" key="1">
    <citation type="submission" date="2024-11" db="EMBL/GenBank/DDBJ databases">
        <title>Chromosome-level genome assembly of Eucalyptus globulus Labill. provides insights into its genome evolution.</title>
        <authorList>
            <person name="Li X."/>
        </authorList>
    </citation>
    <scope>NUCLEOTIDE SEQUENCE [LARGE SCALE GENOMIC DNA]</scope>
    <source>
        <strain evidence="6">CL2024</strain>
        <tissue evidence="6">Fresh tender leaves</tissue>
    </source>
</reference>
<evidence type="ECO:0000313" key="7">
    <source>
        <dbReference type="Proteomes" id="UP001634007"/>
    </source>
</evidence>
<protein>
    <recommendedName>
        <fullName evidence="8">Polygalacturonase</fullName>
    </recommendedName>
</protein>
<dbReference type="InterPro" id="IPR000743">
    <property type="entry name" value="Glyco_hydro_28"/>
</dbReference>
<evidence type="ECO:0000256" key="4">
    <source>
        <dbReference type="RuleBase" id="RU361169"/>
    </source>
</evidence>
<proteinExistence type="inferred from homology"/>
<dbReference type="InterPro" id="IPR011050">
    <property type="entry name" value="Pectin_lyase_fold/virulence"/>
</dbReference>
<feature type="chain" id="PRO_5044812916" description="Polygalacturonase" evidence="5">
    <location>
        <begin position="27"/>
        <end position="458"/>
    </location>
</feature>
<accession>A0ABD3LVB2</accession>
<name>A0ABD3LVB2_EUCGL</name>
<evidence type="ECO:0000256" key="1">
    <source>
        <dbReference type="ARBA" id="ARBA00008834"/>
    </source>
</evidence>
<comment type="similarity">
    <text evidence="1 4">Belongs to the glycosyl hydrolase 28 family.</text>
</comment>
<gene>
    <name evidence="6" type="ORF">ACJRO7_002725</name>
</gene>
<evidence type="ECO:0000256" key="5">
    <source>
        <dbReference type="SAM" id="SignalP"/>
    </source>
</evidence>
<evidence type="ECO:0000313" key="6">
    <source>
        <dbReference type="EMBL" id="KAL3755718.1"/>
    </source>
</evidence>
<dbReference type="InterPro" id="IPR012334">
    <property type="entry name" value="Pectin_lyas_fold"/>
</dbReference>
<dbReference type="PANTHER" id="PTHR31339:SF12">
    <property type="entry name" value="ENDO-POLYGALACTURONASE-LIKE PROTEIN"/>
    <property type="match status" value="1"/>
</dbReference>
<dbReference type="InterPro" id="IPR051801">
    <property type="entry name" value="GH28_Enzymes"/>
</dbReference>
<sequence>MTVRLPGRSALLLLLLSLLSARGGESYPAINCRKHTASLVDFGGVGDGRTSNTEAFRRAVVNLSEYALDGGAQLVVPAGKWLTGSFNLTSHFTLYLDRNATILASQNESEWPQVAILPSYGAGRNVHGRRFSSLIFGINLTDVVITGNNGTIHGQGAYWWDKFRKEELNWTLPYLIEIMYSNWVQISNLTLVDSPSWFVHPIYSSNILVQRLTILAPVDSPSTDGVDPDSCTNVRIEDCYIVSGDDCVAIKSGWNQYGIAFGMPTQHVIIRRITCTSPRGAAIALGSQMSGGIQDIRAENVVPINTQSGIRIKTAPGRGGYIKDIFMRSMIMKTMDYMFWTSGGFNSHPDPGYDPKVLPVIQGINYRDMVAENVTYSARLEGIKGDPFTGICISNVHIGLSPKPEKIQWNCTDIAGVTSNVTPVACDLLPVKEPAIDCPFPKDTLPIEDVELKTCPAP</sequence>
<comment type="caution">
    <text evidence="6">The sequence shown here is derived from an EMBL/GenBank/DDBJ whole genome shotgun (WGS) entry which is preliminary data.</text>
</comment>
<evidence type="ECO:0008006" key="8">
    <source>
        <dbReference type="Google" id="ProtNLM"/>
    </source>
</evidence>
<keyword evidence="5" id="KW-0732">Signal</keyword>
<dbReference type="GO" id="GO:0004553">
    <property type="term" value="F:hydrolase activity, hydrolyzing O-glycosyl compounds"/>
    <property type="evidence" value="ECO:0007669"/>
    <property type="project" value="UniProtKB-ARBA"/>
</dbReference>
<dbReference type="InterPro" id="IPR006626">
    <property type="entry name" value="PbH1"/>
</dbReference>
<keyword evidence="3 4" id="KW-0326">Glycosidase</keyword>
<feature type="signal peptide" evidence="5">
    <location>
        <begin position="1"/>
        <end position="26"/>
    </location>
</feature>
<organism evidence="6 7">
    <name type="scientific">Eucalyptus globulus</name>
    <name type="common">Tasmanian blue gum</name>
    <dbReference type="NCBI Taxonomy" id="34317"/>
    <lineage>
        <taxon>Eukaryota</taxon>
        <taxon>Viridiplantae</taxon>
        <taxon>Streptophyta</taxon>
        <taxon>Embryophyta</taxon>
        <taxon>Tracheophyta</taxon>
        <taxon>Spermatophyta</taxon>
        <taxon>Magnoliopsida</taxon>
        <taxon>eudicotyledons</taxon>
        <taxon>Gunneridae</taxon>
        <taxon>Pentapetalae</taxon>
        <taxon>rosids</taxon>
        <taxon>malvids</taxon>
        <taxon>Myrtales</taxon>
        <taxon>Myrtaceae</taxon>
        <taxon>Myrtoideae</taxon>
        <taxon>Eucalypteae</taxon>
        <taxon>Eucalyptus</taxon>
    </lineage>
</organism>
<dbReference type="Gene3D" id="2.160.20.10">
    <property type="entry name" value="Single-stranded right-handed beta-helix, Pectin lyase-like"/>
    <property type="match status" value="1"/>
</dbReference>
<keyword evidence="7" id="KW-1185">Reference proteome</keyword>
<evidence type="ECO:0000256" key="3">
    <source>
        <dbReference type="ARBA" id="ARBA00023295"/>
    </source>
</evidence>